<feature type="compositionally biased region" description="Pro residues" evidence="1">
    <location>
        <begin position="399"/>
        <end position="408"/>
    </location>
</feature>
<feature type="region of interest" description="Disordered" evidence="1">
    <location>
        <begin position="109"/>
        <end position="191"/>
    </location>
</feature>
<feature type="compositionally biased region" description="Low complexity" evidence="1">
    <location>
        <begin position="447"/>
        <end position="468"/>
    </location>
</feature>
<feature type="compositionally biased region" description="Pro residues" evidence="1">
    <location>
        <begin position="419"/>
        <end position="431"/>
    </location>
</feature>
<dbReference type="AlphaFoldDB" id="A0AAE0YKM7"/>
<protein>
    <submittedName>
        <fullName evidence="2">Uncharacterized protein</fullName>
    </submittedName>
</protein>
<sequence length="574" mass="58948">MSRSGPVTVTAVRTSGNITVRQHPIITKVVGPASPPPASSSSSPCPSFVHSRVTMYHASKIDLRYCRSLHSCGACRLGHADAFPCGAVHYGICAPVTPAPAKQQQQQVVLRRTVSSPSAPTGSMSQPPSPTSRYLGDRAASASPALTRYSSSVHYNTSPTPTANTPRGRHSPQHVESGPPSPRRSLSAPPSRSLTILREGHELAGSPYDTRGAATAAASGGFLVPTSPMSPSGGGGQFHFPHQGQHPGLLRLHPQGRQQLVINSQNLRGLAAMGDVYPANIIDTGRGGGAVTGGGGVAITIQQHGGRTNITSSGLGGTSPDIKIEGEGHEIVIQGGGRQNIRVSQPWSGGRSGPVIRIQGQGQQGHVQYRPGVGVVVASPPDSPSLGTVTSPTPYIVTSPPPTPPTTYPQPALFEYPDTPLPPQQSFPPAPKSFSSTTQIVPKKPTARVAPAPSVSSSTSPQITSQTPATPPATIPAPPTSAPSPEPVGVVSPPASASLEAPSSSESPVPSCSPTPIPTPPFPILSPVESASPSPSPPPLSSAPSPTEDIISPAPVKVQYSPYVEKSLTSDLHL</sequence>
<dbReference type="PRINTS" id="PR01217">
    <property type="entry name" value="PRICHEXTENSN"/>
</dbReference>
<name>A0AAE0YKM7_9GAST</name>
<feature type="compositionally biased region" description="Pro residues" evidence="1">
    <location>
        <begin position="511"/>
        <end position="524"/>
    </location>
</feature>
<proteinExistence type="predicted"/>
<evidence type="ECO:0000313" key="3">
    <source>
        <dbReference type="Proteomes" id="UP001283361"/>
    </source>
</evidence>
<keyword evidence="3" id="KW-1185">Reference proteome</keyword>
<evidence type="ECO:0000256" key="1">
    <source>
        <dbReference type="SAM" id="MobiDB-lite"/>
    </source>
</evidence>
<feature type="compositionally biased region" description="Polar residues" evidence="1">
    <location>
        <begin position="113"/>
        <end position="126"/>
    </location>
</feature>
<feature type="compositionally biased region" description="Low complexity" evidence="1">
    <location>
        <begin position="388"/>
        <end position="398"/>
    </location>
</feature>
<reference evidence="2" key="1">
    <citation type="journal article" date="2023" name="G3 (Bethesda)">
        <title>A reference genome for the long-term kleptoplast-retaining sea slug Elysia crispata morphotype clarki.</title>
        <authorList>
            <person name="Eastman K.E."/>
            <person name="Pendleton A.L."/>
            <person name="Shaikh M.A."/>
            <person name="Suttiyut T."/>
            <person name="Ogas R."/>
            <person name="Tomko P."/>
            <person name="Gavelis G."/>
            <person name="Widhalm J.R."/>
            <person name="Wisecaver J.H."/>
        </authorList>
    </citation>
    <scope>NUCLEOTIDE SEQUENCE</scope>
    <source>
        <strain evidence="2">ECLA1</strain>
    </source>
</reference>
<feature type="compositionally biased region" description="Pro residues" evidence="1">
    <location>
        <begin position="469"/>
        <end position="486"/>
    </location>
</feature>
<comment type="caution">
    <text evidence="2">The sequence shown here is derived from an EMBL/GenBank/DDBJ whole genome shotgun (WGS) entry which is preliminary data.</text>
</comment>
<dbReference type="Proteomes" id="UP001283361">
    <property type="component" value="Unassembled WGS sequence"/>
</dbReference>
<organism evidence="2 3">
    <name type="scientific">Elysia crispata</name>
    <name type="common">lettuce slug</name>
    <dbReference type="NCBI Taxonomy" id="231223"/>
    <lineage>
        <taxon>Eukaryota</taxon>
        <taxon>Metazoa</taxon>
        <taxon>Spiralia</taxon>
        <taxon>Lophotrochozoa</taxon>
        <taxon>Mollusca</taxon>
        <taxon>Gastropoda</taxon>
        <taxon>Heterobranchia</taxon>
        <taxon>Euthyneura</taxon>
        <taxon>Panpulmonata</taxon>
        <taxon>Sacoglossa</taxon>
        <taxon>Placobranchoidea</taxon>
        <taxon>Plakobranchidae</taxon>
        <taxon>Elysia</taxon>
    </lineage>
</organism>
<accession>A0AAE0YKM7</accession>
<feature type="region of interest" description="Disordered" evidence="1">
    <location>
        <begin position="383"/>
        <end position="574"/>
    </location>
</feature>
<gene>
    <name evidence="2" type="ORF">RRG08_056210</name>
</gene>
<feature type="compositionally biased region" description="Low complexity" evidence="1">
    <location>
        <begin position="487"/>
        <end position="510"/>
    </location>
</feature>
<evidence type="ECO:0000313" key="2">
    <source>
        <dbReference type="EMBL" id="KAK3749330.1"/>
    </source>
</evidence>
<dbReference type="EMBL" id="JAWDGP010005946">
    <property type="protein sequence ID" value="KAK3749330.1"/>
    <property type="molecule type" value="Genomic_DNA"/>
</dbReference>
<feature type="compositionally biased region" description="Polar residues" evidence="1">
    <location>
        <begin position="148"/>
        <end position="165"/>
    </location>
</feature>